<organism evidence="2 3">
    <name type="scientific">Bradyrhizobium rifense</name>
    <dbReference type="NCBI Taxonomy" id="515499"/>
    <lineage>
        <taxon>Bacteria</taxon>
        <taxon>Pseudomonadati</taxon>
        <taxon>Pseudomonadota</taxon>
        <taxon>Alphaproteobacteria</taxon>
        <taxon>Hyphomicrobiales</taxon>
        <taxon>Nitrobacteraceae</taxon>
        <taxon>Bradyrhizobium</taxon>
    </lineage>
</organism>
<accession>A0A5D3KC97</accession>
<dbReference type="AlphaFoldDB" id="A0A5D3KC97"/>
<dbReference type="SUPFAM" id="SSF53756">
    <property type="entry name" value="UDP-Glycosyltransferase/glycogen phosphorylase"/>
    <property type="match status" value="1"/>
</dbReference>
<evidence type="ECO:0000259" key="1">
    <source>
        <dbReference type="Pfam" id="PF13579"/>
    </source>
</evidence>
<keyword evidence="2" id="KW-0808">Transferase</keyword>
<dbReference type="InterPro" id="IPR028098">
    <property type="entry name" value="Glyco_trans_4-like_N"/>
</dbReference>
<sequence length="413" mass="45135">MKLLVVSQYFWPENFKINDLVEDLVARGHEVTILTGTPSYPNRSGFADFYAAPERYERHKGARILRVPLLARSAGPGLLLNYLSFVVTATVLGPIKLRSTPFDCIFVFEPSPVTVGIPAILLRRLRRVPMAFWVQDLWPETLSAVGAVTSPRLLALIGRLVRFIYNRCDLILAQSRSFVPRIAGNCDHPERIVYFPNWAELIYGARDQAAAPEVPPAHGKFTVMFAGNIGDAQDFPAILDAAEHLGGRPEFRWVLVGDGRMSDWVASEIGRRGLGDAVLMLGRFAVERMPSFFSHADALLVSLKPDSVLSSTIPAKLQTYLAAGVPVLAMMNGEGAALVQQAGAGLVCAASDAKGLADAVVQLAGLTPDERRAMGERGRDLATAEFDRKNQIDKLVSWLSELRNSGGGKREAR</sequence>
<name>A0A5D3KC97_9BRAD</name>
<keyword evidence="3" id="KW-1185">Reference proteome</keyword>
<dbReference type="OrthoDB" id="185319at2"/>
<dbReference type="PANTHER" id="PTHR12526">
    <property type="entry name" value="GLYCOSYLTRANSFERASE"/>
    <property type="match status" value="1"/>
</dbReference>
<protein>
    <submittedName>
        <fullName evidence="2">Glycosyltransferase family 4 protein</fullName>
    </submittedName>
</protein>
<proteinExistence type="predicted"/>
<dbReference type="RefSeq" id="WP_148775298.1">
    <property type="nucleotide sequence ID" value="NZ_VSSS01000042.1"/>
</dbReference>
<evidence type="ECO:0000313" key="3">
    <source>
        <dbReference type="Proteomes" id="UP000324758"/>
    </source>
</evidence>
<gene>
    <name evidence="2" type="ORF">FXB40_27695</name>
</gene>
<dbReference type="GO" id="GO:0016757">
    <property type="term" value="F:glycosyltransferase activity"/>
    <property type="evidence" value="ECO:0007669"/>
    <property type="project" value="UniProtKB-ARBA"/>
</dbReference>
<dbReference type="Pfam" id="PF13579">
    <property type="entry name" value="Glyco_trans_4_4"/>
    <property type="match status" value="1"/>
</dbReference>
<reference evidence="2 3" key="1">
    <citation type="submission" date="2019-08" db="EMBL/GenBank/DDBJ databases">
        <title>Bradyrhizobium hipponensis sp. nov., a rhizobium isolated from a Lupinus angustifolius root nodule in Tunisia.</title>
        <authorList>
            <person name="Off K."/>
            <person name="Rejili M."/>
            <person name="Mars M."/>
            <person name="Brachmann A."/>
            <person name="Marin M."/>
        </authorList>
    </citation>
    <scope>NUCLEOTIDE SEQUENCE [LARGE SCALE GENOMIC DNA]</scope>
    <source>
        <strain evidence="2 3">CTAW71</strain>
    </source>
</reference>
<evidence type="ECO:0000313" key="2">
    <source>
        <dbReference type="EMBL" id="TYL91711.1"/>
    </source>
</evidence>
<dbReference type="Gene3D" id="3.40.50.2000">
    <property type="entry name" value="Glycogen Phosphorylase B"/>
    <property type="match status" value="2"/>
</dbReference>
<dbReference type="EMBL" id="VSSS01000042">
    <property type="protein sequence ID" value="TYL91711.1"/>
    <property type="molecule type" value="Genomic_DNA"/>
</dbReference>
<comment type="caution">
    <text evidence="2">The sequence shown here is derived from an EMBL/GenBank/DDBJ whole genome shotgun (WGS) entry which is preliminary data.</text>
</comment>
<dbReference type="CDD" id="cd03794">
    <property type="entry name" value="GT4_WbuB-like"/>
    <property type="match status" value="1"/>
</dbReference>
<dbReference type="Proteomes" id="UP000324758">
    <property type="component" value="Unassembled WGS sequence"/>
</dbReference>
<dbReference type="Pfam" id="PF13692">
    <property type="entry name" value="Glyco_trans_1_4"/>
    <property type="match status" value="1"/>
</dbReference>
<feature type="domain" description="Glycosyltransferase subfamily 4-like N-terminal" evidence="1">
    <location>
        <begin position="18"/>
        <end position="198"/>
    </location>
</feature>